<keyword evidence="2" id="KW-0418">Kinase</keyword>
<organism evidence="1">
    <name type="scientific">Rhizophora mucronata</name>
    <name type="common">Asiatic mangrove</name>
    <dbReference type="NCBI Taxonomy" id="61149"/>
    <lineage>
        <taxon>Eukaryota</taxon>
        <taxon>Viridiplantae</taxon>
        <taxon>Streptophyta</taxon>
        <taxon>Embryophyta</taxon>
        <taxon>Tracheophyta</taxon>
        <taxon>Spermatophyta</taxon>
        <taxon>Magnoliopsida</taxon>
        <taxon>eudicotyledons</taxon>
        <taxon>Gunneridae</taxon>
        <taxon>Pentapetalae</taxon>
        <taxon>rosids</taxon>
        <taxon>fabids</taxon>
        <taxon>Malpighiales</taxon>
        <taxon>Rhizophoraceae</taxon>
        <taxon>Rhizophora</taxon>
    </lineage>
</organism>
<protein>
    <submittedName>
        <fullName evidence="2">Inositol-pentakisphosphate 2-kinase-like</fullName>
    </submittedName>
</protein>
<proteinExistence type="predicted"/>
<dbReference type="GO" id="GO:0016301">
    <property type="term" value="F:kinase activity"/>
    <property type="evidence" value="ECO:0007669"/>
    <property type="project" value="UniProtKB-KW"/>
</dbReference>
<accession>A0A2P2MT27</accession>
<name>A0A2P2MT27_RHIMU</name>
<evidence type="ECO:0000313" key="2">
    <source>
        <dbReference type="EMBL" id="MBX33379.1"/>
    </source>
</evidence>
<dbReference type="EMBL" id="GGEC01052892">
    <property type="protein sequence ID" value="MBX33376.1"/>
    <property type="molecule type" value="Transcribed_RNA"/>
</dbReference>
<keyword evidence="2" id="KW-0808">Transferase</keyword>
<dbReference type="AlphaFoldDB" id="A0A2P2MT27"/>
<reference evidence="1" key="1">
    <citation type="submission" date="2018-02" db="EMBL/GenBank/DDBJ databases">
        <title>Rhizophora mucronata_Transcriptome.</title>
        <authorList>
            <person name="Meera S.P."/>
            <person name="Sreeshan A."/>
            <person name="Augustine A."/>
        </authorList>
    </citation>
    <scope>NUCLEOTIDE SEQUENCE</scope>
    <source>
        <tissue evidence="1">Leaf</tissue>
    </source>
</reference>
<sequence length="55" mass="6037">MKLDVRTPLSALIMLISESSKPSPVMAVVFSVPPPKPPSIREPFKNTRKLFCGVV</sequence>
<dbReference type="EMBL" id="GGEC01052895">
    <property type="protein sequence ID" value="MBX33379.1"/>
    <property type="molecule type" value="Transcribed_RNA"/>
</dbReference>
<evidence type="ECO:0000313" key="1">
    <source>
        <dbReference type="EMBL" id="MBX33376.1"/>
    </source>
</evidence>